<sequence>MYHSSKLELMAIVWTLDRLRQFLVGIKFTVVTDCQALVYMNAKKTTNPQIARWYNLIQEYDFEIRHKPGEKMAHVDGMSRAPVDDPRDTMEEIVEKNLEVCLTITLEEQTLMIQHSDPELRDLIQIFRKDPCDRTVGEQNRINDYSYRRKSGRGARSRRYPPTQPTTFLQRKVQSRTIEIQEWPNGSRVDKEPARVEFKNVEEKNNSPTEFPNSLTPRGMHPRRLNHKVCAIVMLLINLNPKQGLCNGTVMVIQRMCSHVLEAQILTWTKVGHTV</sequence>
<evidence type="ECO:0000256" key="4">
    <source>
        <dbReference type="ARBA" id="ARBA00022759"/>
    </source>
</evidence>
<dbReference type="EMBL" id="CP092867">
    <property type="protein sequence ID" value="UYV67870.1"/>
    <property type="molecule type" value="Genomic_DNA"/>
</dbReference>
<dbReference type="SUPFAM" id="SSF56672">
    <property type="entry name" value="DNA/RNA polymerases"/>
    <property type="match status" value="1"/>
</dbReference>
<keyword evidence="11" id="KW-1185">Reference proteome</keyword>
<keyword evidence="6" id="KW-0695">RNA-directed DNA polymerase</keyword>
<dbReference type="InterPro" id="IPR049163">
    <property type="entry name" value="Pif1-like_2B_dom"/>
</dbReference>
<evidence type="ECO:0000259" key="9">
    <source>
        <dbReference type="Pfam" id="PF21530"/>
    </source>
</evidence>
<feature type="domain" description="DNA helicase Pif1-like 2B" evidence="9">
    <location>
        <begin position="210"/>
        <end position="254"/>
    </location>
</feature>
<evidence type="ECO:0000256" key="3">
    <source>
        <dbReference type="ARBA" id="ARBA00022722"/>
    </source>
</evidence>
<evidence type="ECO:0000313" key="10">
    <source>
        <dbReference type="EMBL" id="UYV67870.1"/>
    </source>
</evidence>
<keyword evidence="3" id="KW-0540">Nuclease</keyword>
<dbReference type="CDD" id="cd09274">
    <property type="entry name" value="RNase_HI_RT_Ty3"/>
    <property type="match status" value="1"/>
</dbReference>
<evidence type="ECO:0000256" key="5">
    <source>
        <dbReference type="ARBA" id="ARBA00022801"/>
    </source>
</evidence>
<evidence type="ECO:0000259" key="8">
    <source>
        <dbReference type="Pfam" id="PF17917"/>
    </source>
</evidence>
<evidence type="ECO:0000313" key="11">
    <source>
        <dbReference type="Proteomes" id="UP001235939"/>
    </source>
</evidence>
<dbReference type="PANTHER" id="PTHR34072">
    <property type="entry name" value="ENZYMATIC POLYPROTEIN-RELATED"/>
    <property type="match status" value="1"/>
</dbReference>
<accession>A0ABY6KGA4</accession>
<protein>
    <recommendedName>
        <fullName evidence="12">ATP-dependent DNA helicase</fullName>
    </recommendedName>
</protein>
<gene>
    <name evidence="10" type="ORF">LAZ67_5002311</name>
</gene>
<reference evidence="10 11" key="1">
    <citation type="submission" date="2022-01" db="EMBL/GenBank/DDBJ databases">
        <title>A chromosomal length assembly of Cordylochernes scorpioides.</title>
        <authorList>
            <person name="Zeh D."/>
            <person name="Zeh J."/>
        </authorList>
    </citation>
    <scope>NUCLEOTIDE SEQUENCE [LARGE SCALE GENOMIC DNA]</scope>
    <source>
        <strain evidence="10">IN4F17</strain>
        <tissue evidence="10">Whole Body</tissue>
    </source>
</reference>
<evidence type="ECO:0008006" key="12">
    <source>
        <dbReference type="Google" id="ProtNLM"/>
    </source>
</evidence>
<keyword evidence="2" id="KW-0548">Nucleotidyltransferase</keyword>
<dbReference type="Pfam" id="PF21530">
    <property type="entry name" value="Pif1_2B_dom"/>
    <property type="match status" value="1"/>
</dbReference>
<name>A0ABY6KGA4_9ARAC</name>
<dbReference type="InterPro" id="IPR041373">
    <property type="entry name" value="RT_RNaseH"/>
</dbReference>
<evidence type="ECO:0000256" key="1">
    <source>
        <dbReference type="ARBA" id="ARBA00022679"/>
    </source>
</evidence>
<feature type="domain" description="Reverse transcriptase RNase H-like" evidence="8">
    <location>
        <begin position="2"/>
        <end position="60"/>
    </location>
</feature>
<evidence type="ECO:0000256" key="2">
    <source>
        <dbReference type="ARBA" id="ARBA00022695"/>
    </source>
</evidence>
<dbReference type="Pfam" id="PF17917">
    <property type="entry name" value="RT_RNaseH"/>
    <property type="match status" value="1"/>
</dbReference>
<keyword evidence="1" id="KW-0808">Transferase</keyword>
<dbReference type="PANTHER" id="PTHR34072:SF52">
    <property type="entry name" value="RIBONUCLEASE H"/>
    <property type="match status" value="1"/>
</dbReference>
<keyword evidence="4" id="KW-0255">Endonuclease</keyword>
<evidence type="ECO:0000256" key="6">
    <source>
        <dbReference type="ARBA" id="ARBA00022918"/>
    </source>
</evidence>
<dbReference type="InterPro" id="IPR043502">
    <property type="entry name" value="DNA/RNA_pol_sf"/>
</dbReference>
<evidence type="ECO:0000256" key="7">
    <source>
        <dbReference type="SAM" id="MobiDB-lite"/>
    </source>
</evidence>
<organism evidence="10 11">
    <name type="scientific">Cordylochernes scorpioides</name>
    <dbReference type="NCBI Taxonomy" id="51811"/>
    <lineage>
        <taxon>Eukaryota</taxon>
        <taxon>Metazoa</taxon>
        <taxon>Ecdysozoa</taxon>
        <taxon>Arthropoda</taxon>
        <taxon>Chelicerata</taxon>
        <taxon>Arachnida</taxon>
        <taxon>Pseudoscorpiones</taxon>
        <taxon>Cheliferoidea</taxon>
        <taxon>Chernetidae</taxon>
        <taxon>Cordylochernes</taxon>
    </lineage>
</organism>
<dbReference type="Proteomes" id="UP001235939">
    <property type="component" value="Chromosome 05"/>
</dbReference>
<keyword evidence="5" id="KW-0378">Hydrolase</keyword>
<feature type="compositionally biased region" description="Polar residues" evidence="7">
    <location>
        <begin position="206"/>
        <end position="216"/>
    </location>
</feature>
<proteinExistence type="predicted"/>
<feature type="region of interest" description="Disordered" evidence="7">
    <location>
        <begin position="201"/>
        <end position="220"/>
    </location>
</feature>